<dbReference type="Proteomes" id="UP000298285">
    <property type="component" value="Unassembled WGS sequence"/>
</dbReference>
<dbReference type="GO" id="GO:0016746">
    <property type="term" value="F:acyltransferase activity"/>
    <property type="evidence" value="ECO:0007669"/>
    <property type="project" value="UniProtKB-KW"/>
</dbReference>
<dbReference type="InterPro" id="IPR011004">
    <property type="entry name" value="Trimer_LpxA-like_sf"/>
</dbReference>
<dbReference type="CDD" id="cd04647">
    <property type="entry name" value="LbH_MAT_like"/>
    <property type="match status" value="1"/>
</dbReference>
<accession>A0A4Y9ILX9</accession>
<proteinExistence type="predicted"/>
<dbReference type="OrthoDB" id="9812571at2"/>
<dbReference type="Gene3D" id="2.160.10.10">
    <property type="entry name" value="Hexapeptide repeat proteins"/>
    <property type="match status" value="1"/>
</dbReference>
<protein>
    <submittedName>
        <fullName evidence="1">Acyltransferase</fullName>
    </submittedName>
</protein>
<keyword evidence="1" id="KW-0808">Transferase</keyword>
<dbReference type="SUPFAM" id="SSF51161">
    <property type="entry name" value="Trimeric LpxA-like enzymes"/>
    <property type="match status" value="1"/>
</dbReference>
<evidence type="ECO:0000313" key="2">
    <source>
        <dbReference type="Proteomes" id="UP000298285"/>
    </source>
</evidence>
<dbReference type="RefSeq" id="WP_135105972.1">
    <property type="nucleotide sequence ID" value="NZ_JADGKW010000004.1"/>
</dbReference>
<keyword evidence="1" id="KW-0012">Acyltransferase</keyword>
<dbReference type="EMBL" id="SPPK01000004">
    <property type="protein sequence ID" value="TFU88715.1"/>
    <property type="molecule type" value="Genomic_DNA"/>
</dbReference>
<dbReference type="InterPro" id="IPR051159">
    <property type="entry name" value="Hexapeptide_acetyltransf"/>
</dbReference>
<name>A0A4Y9ILX9_9BACT</name>
<comment type="caution">
    <text evidence="1">The sequence shown here is derived from an EMBL/GenBank/DDBJ whole genome shotgun (WGS) entry which is preliminary data.</text>
</comment>
<sequence length="195" mass="22470">MLHEKLRKLKCKIFILLNQHNFAQFGKNVFIFDPQVWNPQRIYLGSNLWIGDKVWFAVSSNRSDSKLVIKDKVRIGRFSEIYALQSIILEDGVETAENVYISDNTHAYNDINRFIRDQEVRYTGAVVIGSGTWIGRNVCIISCKIGKNCVIGAYSFVKQDIPDYCVVVGNPARIVKRYNPDTQNWEKTDRDGNFI</sequence>
<reference evidence="1 2" key="1">
    <citation type="submission" date="2019-03" db="EMBL/GenBank/DDBJ databases">
        <title>Diversity of the mouse oral microbiome.</title>
        <authorList>
            <person name="Joseph S."/>
            <person name="Aduse-Opoku J."/>
            <person name="Curtis M."/>
            <person name="Wade W."/>
            <person name="Hashim A."/>
        </authorList>
    </citation>
    <scope>NUCLEOTIDE SEQUENCE [LARGE SCALE GENOMIC DNA]</scope>
    <source>
        <strain evidence="1 2">P11</strain>
    </source>
</reference>
<gene>
    <name evidence="1" type="ORF">E4T88_12645</name>
</gene>
<dbReference type="AlphaFoldDB" id="A0A4Y9ILX9"/>
<evidence type="ECO:0000313" key="1">
    <source>
        <dbReference type="EMBL" id="TFU88715.1"/>
    </source>
</evidence>
<dbReference type="PANTHER" id="PTHR23416">
    <property type="entry name" value="SIALIC ACID SYNTHASE-RELATED"/>
    <property type="match status" value="1"/>
</dbReference>
<organism evidence="1 2">
    <name type="scientific">Dysgonomonas mossii</name>
    <dbReference type="NCBI Taxonomy" id="163665"/>
    <lineage>
        <taxon>Bacteria</taxon>
        <taxon>Pseudomonadati</taxon>
        <taxon>Bacteroidota</taxon>
        <taxon>Bacteroidia</taxon>
        <taxon>Bacteroidales</taxon>
        <taxon>Dysgonomonadaceae</taxon>
        <taxon>Dysgonomonas</taxon>
    </lineage>
</organism>